<dbReference type="GO" id="GO:0072666">
    <property type="term" value="P:establishment of protein localization to vacuole"/>
    <property type="evidence" value="ECO:0007669"/>
    <property type="project" value="UniProtKB-ARBA"/>
</dbReference>
<accession>A0A9P6ART5</accession>
<evidence type="ECO:0000256" key="8">
    <source>
        <dbReference type="SAM" id="MobiDB-lite"/>
    </source>
</evidence>
<dbReference type="GO" id="GO:0006886">
    <property type="term" value="P:intracellular protein transport"/>
    <property type="evidence" value="ECO:0007669"/>
    <property type="project" value="UniProtKB-ARBA"/>
</dbReference>
<evidence type="ECO:0000256" key="1">
    <source>
        <dbReference type="ARBA" id="ARBA00004177"/>
    </source>
</evidence>
<keyword evidence="12" id="KW-1185">Reference proteome</keyword>
<dbReference type="Pfam" id="PF09454">
    <property type="entry name" value="Vps23_core"/>
    <property type="match status" value="1"/>
</dbReference>
<dbReference type="GO" id="GO:0043130">
    <property type="term" value="F:ubiquitin binding"/>
    <property type="evidence" value="ECO:0007669"/>
    <property type="project" value="TreeGrafter"/>
</dbReference>
<dbReference type="InterPro" id="IPR052070">
    <property type="entry name" value="ESCRT-I_UEV_domain"/>
</dbReference>
<dbReference type="EMBL" id="MU129010">
    <property type="protein sequence ID" value="KAF9510778.1"/>
    <property type="molecule type" value="Genomic_DNA"/>
</dbReference>
<name>A0A9P6ART5_9AGAM</name>
<feature type="compositionally biased region" description="Pro residues" evidence="8">
    <location>
        <begin position="156"/>
        <end position="176"/>
    </location>
</feature>
<dbReference type="InterPro" id="IPR037202">
    <property type="entry name" value="ESCRT_assembly_dom"/>
</dbReference>
<evidence type="ECO:0000313" key="11">
    <source>
        <dbReference type="EMBL" id="KAF9510778.1"/>
    </source>
</evidence>
<keyword evidence="3 7" id="KW-0813">Transport</keyword>
<dbReference type="Gene3D" id="6.10.140.820">
    <property type="match status" value="1"/>
</dbReference>
<dbReference type="GO" id="GO:0043162">
    <property type="term" value="P:ubiquitin-dependent protein catabolic process via the multivesicular body sorting pathway"/>
    <property type="evidence" value="ECO:0007669"/>
    <property type="project" value="UniProtKB-ARBA"/>
</dbReference>
<reference evidence="11" key="1">
    <citation type="journal article" date="2020" name="Nat. Commun.">
        <title>Large-scale genome sequencing of mycorrhizal fungi provides insights into the early evolution of symbiotic traits.</title>
        <authorList>
            <person name="Miyauchi S."/>
            <person name="Kiss E."/>
            <person name="Kuo A."/>
            <person name="Drula E."/>
            <person name="Kohler A."/>
            <person name="Sanchez-Garcia M."/>
            <person name="Morin E."/>
            <person name="Andreopoulos B."/>
            <person name="Barry K.W."/>
            <person name="Bonito G."/>
            <person name="Buee M."/>
            <person name="Carver A."/>
            <person name="Chen C."/>
            <person name="Cichocki N."/>
            <person name="Clum A."/>
            <person name="Culley D."/>
            <person name="Crous P.W."/>
            <person name="Fauchery L."/>
            <person name="Girlanda M."/>
            <person name="Hayes R.D."/>
            <person name="Keri Z."/>
            <person name="LaButti K."/>
            <person name="Lipzen A."/>
            <person name="Lombard V."/>
            <person name="Magnuson J."/>
            <person name="Maillard F."/>
            <person name="Murat C."/>
            <person name="Nolan M."/>
            <person name="Ohm R.A."/>
            <person name="Pangilinan J."/>
            <person name="Pereira M.F."/>
            <person name="Perotto S."/>
            <person name="Peter M."/>
            <person name="Pfister S."/>
            <person name="Riley R."/>
            <person name="Sitrit Y."/>
            <person name="Stielow J.B."/>
            <person name="Szollosi G."/>
            <person name="Zifcakova L."/>
            <person name="Stursova M."/>
            <person name="Spatafora J.W."/>
            <person name="Tedersoo L."/>
            <person name="Vaario L.M."/>
            <person name="Yamada A."/>
            <person name="Yan M."/>
            <person name="Wang P."/>
            <person name="Xu J."/>
            <person name="Bruns T."/>
            <person name="Baldrian P."/>
            <person name="Vilgalys R."/>
            <person name="Dunand C."/>
            <person name="Henrissat B."/>
            <person name="Grigoriev I.V."/>
            <person name="Hibbett D."/>
            <person name="Nagy L.G."/>
            <person name="Martin F.M."/>
        </authorList>
    </citation>
    <scope>NUCLEOTIDE SEQUENCE</scope>
    <source>
        <strain evidence="11">UP504</strain>
    </source>
</reference>
<sequence>MSNLSLTQKWLSKEAARYSSKDIVYADIDAALAAYPMLRPKTDIYTYDDGRVKTLLCIHGLLSITFRGSIYNIPIACWITFDYPREPPITYVVPTNDMLVKAGKNVEVSGRCQIEYIKLWERKKEGCNVRALLEAMQSIFSGEPPLYARPRISTPERPPPISGSGPPPRPPPPIPINPASRDTMNQSNPPPSSVQCIPHQRTGSVHSTSPPPSSPLSRSHSDPRVQRWSVPLPLPAPFASPPPPPSLSGPPPPPPPPPPPLQPAIQPPIRDLLGEDDIEPIPGPSNASPPSTAPPRPPNPELLRLHAQIHQKLTEGYASLSAALAQDAERLRVTQADLLSGEPAIRDEMARLEAVRDVCLTVAMRTRSFIETAEANIAEMKRKGEPEVDELVCSTTIVYNQLIDLVAEDNAIEDAIYHLHRALNAGRIDLDRFIKATRELAAEQFMKRALIEKIETAIPMGTTLAWWSLS</sequence>
<feature type="domain" description="UEV" evidence="10">
    <location>
        <begin position="5"/>
        <end position="150"/>
    </location>
</feature>
<dbReference type="InterPro" id="IPR017916">
    <property type="entry name" value="SB_dom"/>
</dbReference>
<evidence type="ECO:0000256" key="5">
    <source>
        <dbReference type="ARBA" id="ARBA00022927"/>
    </source>
</evidence>
<dbReference type="InterPro" id="IPR008883">
    <property type="entry name" value="UEV_N"/>
</dbReference>
<dbReference type="AlphaFoldDB" id="A0A9P6ART5"/>
<dbReference type="InterPro" id="IPR016135">
    <property type="entry name" value="UBQ-conjugating_enzyme/RWD"/>
</dbReference>
<keyword evidence="4" id="KW-0967">Endosome</keyword>
<protein>
    <recommendedName>
        <fullName evidence="13">UEV-domain-containing protein</fullName>
    </recommendedName>
</protein>
<feature type="domain" description="SB" evidence="9">
    <location>
        <begin position="396"/>
        <end position="464"/>
    </location>
</feature>
<evidence type="ECO:0000256" key="2">
    <source>
        <dbReference type="ARBA" id="ARBA00009594"/>
    </source>
</evidence>
<dbReference type="PROSITE" id="PS51322">
    <property type="entry name" value="UEV"/>
    <property type="match status" value="1"/>
</dbReference>
<keyword evidence="5 7" id="KW-0653">Protein transport</keyword>
<dbReference type="Proteomes" id="UP000886523">
    <property type="component" value="Unassembled WGS sequence"/>
</dbReference>
<feature type="region of interest" description="Disordered" evidence="8">
    <location>
        <begin position="145"/>
        <end position="301"/>
    </location>
</feature>
<dbReference type="PANTHER" id="PTHR23306">
    <property type="entry name" value="TUMOR SUSCEPTIBILITY GENE 101 PROTEIN-RELATED"/>
    <property type="match status" value="1"/>
</dbReference>
<keyword evidence="6" id="KW-0175">Coiled coil</keyword>
<dbReference type="CDD" id="cd11685">
    <property type="entry name" value="UEV_TSG101-like"/>
    <property type="match status" value="1"/>
</dbReference>
<evidence type="ECO:0000259" key="10">
    <source>
        <dbReference type="PROSITE" id="PS51322"/>
    </source>
</evidence>
<comment type="caution">
    <text evidence="11">The sequence shown here is derived from an EMBL/GenBank/DDBJ whole genome shotgun (WGS) entry which is preliminary data.</text>
</comment>
<dbReference type="PANTHER" id="PTHR23306:SF3">
    <property type="entry name" value="TUMOR SUPPRESSOR PROTEIN 101"/>
    <property type="match status" value="1"/>
</dbReference>
<evidence type="ECO:0000256" key="7">
    <source>
        <dbReference type="PROSITE-ProRule" id="PRU00644"/>
    </source>
</evidence>
<evidence type="ECO:0000256" key="4">
    <source>
        <dbReference type="ARBA" id="ARBA00022753"/>
    </source>
</evidence>
<feature type="compositionally biased region" description="Pro residues" evidence="8">
    <location>
        <begin position="232"/>
        <end position="266"/>
    </location>
</feature>
<evidence type="ECO:0000256" key="6">
    <source>
        <dbReference type="ARBA" id="ARBA00023054"/>
    </source>
</evidence>
<evidence type="ECO:0000256" key="3">
    <source>
        <dbReference type="ARBA" id="ARBA00022448"/>
    </source>
</evidence>
<evidence type="ECO:0000313" key="12">
    <source>
        <dbReference type="Proteomes" id="UP000886523"/>
    </source>
</evidence>
<dbReference type="Pfam" id="PF05743">
    <property type="entry name" value="UEV"/>
    <property type="match status" value="1"/>
</dbReference>
<dbReference type="Gene3D" id="3.10.110.10">
    <property type="entry name" value="Ubiquitin Conjugating Enzyme"/>
    <property type="match status" value="1"/>
</dbReference>
<dbReference type="GO" id="GO:0000813">
    <property type="term" value="C:ESCRT I complex"/>
    <property type="evidence" value="ECO:0007669"/>
    <property type="project" value="TreeGrafter"/>
</dbReference>
<evidence type="ECO:0008006" key="13">
    <source>
        <dbReference type="Google" id="ProtNLM"/>
    </source>
</evidence>
<organism evidence="11 12">
    <name type="scientific">Hydnum rufescens UP504</name>
    <dbReference type="NCBI Taxonomy" id="1448309"/>
    <lineage>
        <taxon>Eukaryota</taxon>
        <taxon>Fungi</taxon>
        <taxon>Dikarya</taxon>
        <taxon>Basidiomycota</taxon>
        <taxon>Agaricomycotina</taxon>
        <taxon>Agaricomycetes</taxon>
        <taxon>Cantharellales</taxon>
        <taxon>Hydnaceae</taxon>
        <taxon>Hydnum</taxon>
    </lineage>
</organism>
<comment type="similarity">
    <text evidence="2">Belongs to the ubiquitin-conjugating enzyme family. UEV subfamily.</text>
</comment>
<dbReference type="SUPFAM" id="SSF54495">
    <property type="entry name" value="UBC-like"/>
    <property type="match status" value="1"/>
</dbReference>
<dbReference type="PROSITE" id="PS51312">
    <property type="entry name" value="SB"/>
    <property type="match status" value="1"/>
</dbReference>
<proteinExistence type="inferred from homology"/>
<comment type="subcellular location">
    <subcellularLocation>
        <location evidence="1">Endosome</location>
    </subcellularLocation>
</comment>
<evidence type="ECO:0000259" key="9">
    <source>
        <dbReference type="PROSITE" id="PS51312"/>
    </source>
</evidence>
<feature type="compositionally biased region" description="Pro residues" evidence="8">
    <location>
        <begin position="291"/>
        <end position="300"/>
    </location>
</feature>
<gene>
    <name evidence="11" type="ORF">BS47DRAFT_1331497</name>
</gene>
<dbReference type="SUPFAM" id="SSF140111">
    <property type="entry name" value="Endosomal sorting complex assembly domain"/>
    <property type="match status" value="1"/>
</dbReference>
<dbReference type="OrthoDB" id="306304at2759"/>